<keyword evidence="2 7" id="KW-0819">tRNA processing</keyword>
<dbReference type="AlphaFoldDB" id="X5HLC6"/>
<evidence type="ECO:0000256" key="7">
    <source>
        <dbReference type="HAMAP-Rule" id="MF_01445"/>
    </source>
</evidence>
<dbReference type="GO" id="GO:0005506">
    <property type="term" value="F:iron ion binding"/>
    <property type="evidence" value="ECO:0007669"/>
    <property type="project" value="UniProtKB-UniRule"/>
</dbReference>
<feature type="binding site" evidence="7">
    <location>
        <position position="161"/>
    </location>
    <ligand>
        <name>substrate</name>
    </ligand>
</feature>
<keyword evidence="5 7" id="KW-0012">Acyltransferase</keyword>
<comment type="subcellular location">
    <subcellularLocation>
        <location evidence="7">Cytoplasm</location>
    </subcellularLocation>
</comment>
<keyword evidence="3 7" id="KW-0479">Metal-binding</keyword>
<protein>
    <recommendedName>
        <fullName evidence="7">tRNA N6-adenosine threonylcarbamoyltransferase</fullName>
        <ecNumber evidence="7">2.3.1.234</ecNumber>
    </recommendedName>
    <alternativeName>
        <fullName evidence="7">N6-L-threonylcarbamoyladenine synthase</fullName>
        <shortName evidence="7">t(6)A synthase</shortName>
    </alternativeName>
    <alternativeName>
        <fullName evidence="7">t(6)A37 threonylcarbamoyladenosine biosynthesis protein TsaD</fullName>
    </alternativeName>
    <alternativeName>
        <fullName evidence="7">tRNA threonylcarbamoyladenosine biosynthesis protein TsaD</fullName>
    </alternativeName>
</protein>
<dbReference type="GO" id="GO:0061711">
    <property type="term" value="F:tRNA N(6)-L-threonylcarbamoyladenine synthase activity"/>
    <property type="evidence" value="ECO:0007669"/>
    <property type="project" value="UniProtKB-EC"/>
</dbReference>
<dbReference type="EC" id="2.3.1.234" evidence="7"/>
<proteinExistence type="inferred from homology"/>
<evidence type="ECO:0000259" key="8">
    <source>
        <dbReference type="Pfam" id="PF00814"/>
    </source>
</evidence>
<evidence type="ECO:0000256" key="4">
    <source>
        <dbReference type="ARBA" id="ARBA00023004"/>
    </source>
</evidence>
<dbReference type="GO" id="GO:0002949">
    <property type="term" value="P:tRNA threonylcarbamoyladenosine modification"/>
    <property type="evidence" value="ECO:0007669"/>
    <property type="project" value="UniProtKB-UniRule"/>
</dbReference>
<gene>
    <name evidence="7" type="primary">tsaD</name>
    <name evidence="9" type="ORF">NHE_0216</name>
</gene>
<keyword evidence="1 7" id="KW-0808">Transferase</keyword>
<dbReference type="PANTHER" id="PTHR11735">
    <property type="entry name" value="TRNA N6-ADENOSINE THREONYLCARBAMOYLTRANSFERASE"/>
    <property type="match status" value="1"/>
</dbReference>
<evidence type="ECO:0000256" key="6">
    <source>
        <dbReference type="ARBA" id="ARBA00048117"/>
    </source>
</evidence>
<keyword evidence="4 7" id="KW-0408">Iron</keyword>
<keyword evidence="7" id="KW-0963">Cytoplasm</keyword>
<comment type="cofactor">
    <cofactor evidence="7">
        <name>Fe(2+)</name>
        <dbReference type="ChEBI" id="CHEBI:29033"/>
    </cofactor>
    <text evidence="7">Binds 1 Fe(2+) ion per subunit.</text>
</comment>
<keyword evidence="10" id="KW-1185">Reference proteome</keyword>
<feature type="binding site" evidence="7">
    <location>
        <position position="174"/>
    </location>
    <ligand>
        <name>substrate</name>
    </ligand>
</feature>
<evidence type="ECO:0000256" key="5">
    <source>
        <dbReference type="ARBA" id="ARBA00023315"/>
    </source>
</evidence>
<evidence type="ECO:0000313" key="9">
    <source>
        <dbReference type="EMBL" id="AHX11180.1"/>
    </source>
</evidence>
<evidence type="ECO:0000256" key="2">
    <source>
        <dbReference type="ARBA" id="ARBA00022694"/>
    </source>
</evidence>
<feature type="binding site" evidence="7">
    <location>
        <begin position="128"/>
        <end position="132"/>
    </location>
    <ligand>
        <name>substrate</name>
    </ligand>
</feature>
<dbReference type="InterPro" id="IPR043129">
    <property type="entry name" value="ATPase_NBD"/>
</dbReference>
<dbReference type="NCBIfam" id="TIGR03723">
    <property type="entry name" value="T6A_TsaD_YgjD"/>
    <property type="match status" value="1"/>
</dbReference>
<dbReference type="STRING" id="1286528.NHE_0216"/>
<evidence type="ECO:0000313" key="10">
    <source>
        <dbReference type="Proteomes" id="UP000023755"/>
    </source>
</evidence>
<dbReference type="PRINTS" id="PR00789">
    <property type="entry name" value="OSIALOPTASE"/>
</dbReference>
<feature type="binding site" evidence="7">
    <location>
        <position position="106"/>
    </location>
    <ligand>
        <name>Fe cation</name>
        <dbReference type="ChEBI" id="CHEBI:24875"/>
    </ligand>
</feature>
<feature type="domain" description="Gcp-like" evidence="8">
    <location>
        <begin position="23"/>
        <end position="302"/>
    </location>
</feature>
<dbReference type="NCBIfam" id="TIGR00329">
    <property type="entry name" value="gcp_kae1"/>
    <property type="match status" value="1"/>
</dbReference>
<dbReference type="KEGG" id="nhm:NHE_0216"/>
<comment type="catalytic activity">
    <reaction evidence="6 7">
        <text>L-threonylcarbamoyladenylate + adenosine(37) in tRNA = N(6)-L-threonylcarbamoyladenosine(37) in tRNA + AMP + H(+)</text>
        <dbReference type="Rhea" id="RHEA:37059"/>
        <dbReference type="Rhea" id="RHEA-COMP:10162"/>
        <dbReference type="Rhea" id="RHEA-COMP:10163"/>
        <dbReference type="ChEBI" id="CHEBI:15378"/>
        <dbReference type="ChEBI" id="CHEBI:73682"/>
        <dbReference type="ChEBI" id="CHEBI:74411"/>
        <dbReference type="ChEBI" id="CHEBI:74418"/>
        <dbReference type="ChEBI" id="CHEBI:456215"/>
        <dbReference type="EC" id="2.3.1.234"/>
    </reaction>
</comment>
<dbReference type="GO" id="GO:0005737">
    <property type="term" value="C:cytoplasm"/>
    <property type="evidence" value="ECO:0007669"/>
    <property type="project" value="UniProtKB-SubCell"/>
</dbReference>
<dbReference type="InterPro" id="IPR017861">
    <property type="entry name" value="KAE1/TsaD"/>
</dbReference>
<evidence type="ECO:0000256" key="3">
    <source>
        <dbReference type="ARBA" id="ARBA00022723"/>
    </source>
</evidence>
<dbReference type="Proteomes" id="UP000023755">
    <property type="component" value="Chromosome"/>
</dbReference>
<dbReference type="SUPFAM" id="SSF53067">
    <property type="entry name" value="Actin-like ATPase domain"/>
    <property type="match status" value="2"/>
</dbReference>
<feature type="binding site" evidence="7">
    <location>
        <position position="267"/>
    </location>
    <ligand>
        <name>substrate</name>
    </ligand>
</feature>
<feature type="binding site" evidence="7">
    <location>
        <position position="110"/>
    </location>
    <ligand>
        <name>Fe cation</name>
        <dbReference type="ChEBI" id="CHEBI:24875"/>
    </ligand>
</feature>
<dbReference type="CDD" id="cd24133">
    <property type="entry name" value="ASKHA_NBD_TsaD_bac"/>
    <property type="match status" value="1"/>
</dbReference>
<name>X5HLC6_9RICK</name>
<reference evidence="9 10" key="1">
    <citation type="submission" date="2014-03" db="EMBL/GenBank/DDBJ databases">
        <title>Sequencing and Comparison of Genomes and Transcriptome Profiles of Human Ehrlichiosis Agents.</title>
        <authorList>
            <person name="Lin M."/>
            <person name="Daugherty S.C."/>
            <person name="Nagaraj S."/>
            <person name="Cheng Z."/>
            <person name="Xiong Q."/>
            <person name="Lin F.-Y."/>
            <person name="Sengamalay N."/>
            <person name="Ott S."/>
            <person name="Godinez A."/>
            <person name="Tallon L.J."/>
            <person name="Sadzewicz L."/>
            <person name="Fraser C.M."/>
            <person name="Dunning Hotopp J.C."/>
            <person name="Rikihisa Y."/>
        </authorList>
    </citation>
    <scope>NUCLEOTIDE SEQUENCE [LARGE SCALE GENOMIC DNA]</scope>
    <source>
        <strain evidence="9 10">Oregon</strain>
    </source>
</reference>
<feature type="binding site" evidence="7">
    <location>
        <position position="178"/>
    </location>
    <ligand>
        <name>substrate</name>
    </ligand>
</feature>
<dbReference type="Gene3D" id="3.30.420.40">
    <property type="match status" value="2"/>
</dbReference>
<dbReference type="Pfam" id="PF00814">
    <property type="entry name" value="TsaD"/>
    <property type="match status" value="1"/>
</dbReference>
<dbReference type="InterPro" id="IPR000905">
    <property type="entry name" value="Gcp-like_dom"/>
</dbReference>
<dbReference type="HAMAP" id="MF_01445">
    <property type="entry name" value="TsaD"/>
    <property type="match status" value="1"/>
</dbReference>
<dbReference type="HOGENOM" id="CLU_023208_0_2_5"/>
<dbReference type="PANTHER" id="PTHR11735:SF6">
    <property type="entry name" value="TRNA N6-ADENOSINE THREONYLCARBAMOYLTRANSFERASE, MITOCHONDRIAL"/>
    <property type="match status" value="1"/>
</dbReference>
<organism evidence="9 10">
    <name type="scientific">Neorickettsia helminthoeca str. Oregon</name>
    <dbReference type="NCBI Taxonomy" id="1286528"/>
    <lineage>
        <taxon>Bacteria</taxon>
        <taxon>Pseudomonadati</taxon>
        <taxon>Pseudomonadota</taxon>
        <taxon>Alphaproteobacteria</taxon>
        <taxon>Rickettsiales</taxon>
        <taxon>Anaplasmataceae</taxon>
        <taxon>Neorickettsia</taxon>
    </lineage>
</organism>
<sequence length="328" mass="35948">MVLGVETSCDETSVAVVSSNKHVLFHEIFTQDHRIYNGVYPEFASREHLKILPLLLEKASLAHDLKSLDAIAYTKGPGLIGSLIVGTMMAQGLAFSLGKRILAINHLEGHILASRLFYEIDFPFIALLISGGHSQLVCTERIGKYNVLGETLDDAFGETFDKLATMLGFPYPGGKTIEKFALNGNPSRFHLPGAMINQSNCNFSLSGIKTALKKIIDSLPIVTSEDKADICASFQACVVKIITSKLEQAVKISGHRRIVLTGGVGSNLYIRESIQEFANERGLSLYFPPVQLCTDNAAMIAWAAIERMNFGCKELSPEPQPRLKFESL</sequence>
<feature type="binding site" evidence="7">
    <location>
        <position position="295"/>
    </location>
    <ligand>
        <name>Fe cation</name>
        <dbReference type="ChEBI" id="CHEBI:24875"/>
    </ligand>
</feature>
<dbReference type="InterPro" id="IPR022450">
    <property type="entry name" value="TsaD"/>
</dbReference>
<comment type="function">
    <text evidence="7">Required for the formation of a threonylcarbamoyl group on adenosine at position 37 (t(6)A37) in tRNAs that read codons beginning with adenine. Is involved in the transfer of the threonylcarbamoyl moiety of threonylcarbamoyl-AMP (TC-AMP) to the N6 group of A37, together with TsaE and TsaB. TsaD likely plays a direct catalytic role in this reaction.</text>
</comment>
<comment type="similarity">
    <text evidence="7">Belongs to the KAE1 / TsaD family.</text>
</comment>
<dbReference type="EMBL" id="CP007481">
    <property type="protein sequence ID" value="AHX11180.1"/>
    <property type="molecule type" value="Genomic_DNA"/>
</dbReference>
<accession>X5HLC6</accession>
<evidence type="ECO:0000256" key="1">
    <source>
        <dbReference type="ARBA" id="ARBA00022679"/>
    </source>
</evidence>